<keyword evidence="2" id="KW-1185">Reference proteome</keyword>
<name>A0A0V0ZZE8_9BILA</name>
<protein>
    <submittedName>
        <fullName evidence="1">Uncharacterized protein</fullName>
    </submittedName>
</protein>
<comment type="caution">
    <text evidence="1">The sequence shown here is derived from an EMBL/GenBank/DDBJ whole genome shotgun (WGS) entry which is preliminary data.</text>
</comment>
<dbReference type="EMBL" id="JYDQ01000058">
    <property type="protein sequence ID" value="KRY17700.1"/>
    <property type="molecule type" value="Genomic_DNA"/>
</dbReference>
<organism evidence="1 2">
    <name type="scientific">Trichinella patagoniensis</name>
    <dbReference type="NCBI Taxonomy" id="990121"/>
    <lineage>
        <taxon>Eukaryota</taxon>
        <taxon>Metazoa</taxon>
        <taxon>Ecdysozoa</taxon>
        <taxon>Nematoda</taxon>
        <taxon>Enoplea</taxon>
        <taxon>Dorylaimia</taxon>
        <taxon>Trichinellida</taxon>
        <taxon>Trichinellidae</taxon>
        <taxon>Trichinella</taxon>
    </lineage>
</organism>
<proteinExistence type="predicted"/>
<dbReference type="AlphaFoldDB" id="A0A0V0ZZE8"/>
<evidence type="ECO:0000313" key="2">
    <source>
        <dbReference type="Proteomes" id="UP000054783"/>
    </source>
</evidence>
<evidence type="ECO:0000313" key="1">
    <source>
        <dbReference type="EMBL" id="KRY17700.1"/>
    </source>
</evidence>
<dbReference type="Proteomes" id="UP000054783">
    <property type="component" value="Unassembled WGS sequence"/>
</dbReference>
<gene>
    <name evidence="1" type="ORF">T12_1040</name>
</gene>
<accession>A0A0V0ZZE8</accession>
<reference evidence="1 2" key="1">
    <citation type="submission" date="2015-01" db="EMBL/GenBank/DDBJ databases">
        <title>Evolution of Trichinella species and genotypes.</title>
        <authorList>
            <person name="Korhonen P.K."/>
            <person name="Edoardo P."/>
            <person name="Giuseppe L.R."/>
            <person name="Gasser R.B."/>
        </authorList>
    </citation>
    <scope>NUCLEOTIDE SEQUENCE [LARGE SCALE GENOMIC DNA]</scope>
    <source>
        <strain evidence="1">ISS2496</strain>
    </source>
</reference>
<sequence>MKSAEKQNSQDLNTAYTCDRYQQALLQHRFLKTKRELTTISTYLKSGEHRKHEKKTTKHIPPKMQNVTFLVLKYWKRLNV</sequence>